<keyword evidence="3" id="KW-0067">ATP-binding</keyword>
<evidence type="ECO:0000256" key="3">
    <source>
        <dbReference type="ARBA" id="ARBA00022840"/>
    </source>
</evidence>
<dbReference type="SUPFAM" id="SSF100950">
    <property type="entry name" value="NagB/RpiA/CoA transferase-like"/>
    <property type="match status" value="1"/>
</dbReference>
<dbReference type="GO" id="GO:0035999">
    <property type="term" value="P:tetrahydrofolate interconversion"/>
    <property type="evidence" value="ECO:0007669"/>
    <property type="project" value="TreeGrafter"/>
</dbReference>
<gene>
    <name evidence="4" type="ORF">HA252_04765</name>
</gene>
<dbReference type="NCBIfam" id="TIGR02727">
    <property type="entry name" value="MTHFS_bact"/>
    <property type="match status" value="1"/>
</dbReference>
<protein>
    <submittedName>
        <fullName evidence="4">5-formyltetrahydrofolate cyclo-ligase</fullName>
        <ecNumber evidence="4">6.3.3.2</ecNumber>
    </submittedName>
</protein>
<organism evidence="4 5">
    <name type="scientific">Candidatus Iainarchaeum sp</name>
    <dbReference type="NCBI Taxonomy" id="3101447"/>
    <lineage>
        <taxon>Archaea</taxon>
        <taxon>Candidatus Iainarchaeota</taxon>
        <taxon>Candidatus Iainarchaeia</taxon>
        <taxon>Candidatus Iainarchaeales</taxon>
        <taxon>Candidatus Iainarchaeaceae</taxon>
        <taxon>Candidatus Iainarchaeum</taxon>
    </lineage>
</organism>
<dbReference type="PIRSF" id="PIRSF006806">
    <property type="entry name" value="FTHF_cligase"/>
    <property type="match status" value="1"/>
</dbReference>
<dbReference type="Pfam" id="PF01812">
    <property type="entry name" value="5-FTHF_cyc-lig"/>
    <property type="match status" value="1"/>
</dbReference>
<keyword evidence="4" id="KW-0436">Ligase</keyword>
<comment type="caution">
    <text evidence="4">The sequence shown here is derived from an EMBL/GenBank/DDBJ whole genome shotgun (WGS) entry which is preliminary data.</text>
</comment>
<evidence type="ECO:0000256" key="2">
    <source>
        <dbReference type="ARBA" id="ARBA00022741"/>
    </source>
</evidence>
<dbReference type="EC" id="6.3.3.2" evidence="4"/>
<reference evidence="5" key="1">
    <citation type="journal article" date="2020" name="bioRxiv">
        <title>A rank-normalized archaeal taxonomy based on genome phylogeny resolves widespread incomplete and uneven classifications.</title>
        <authorList>
            <person name="Rinke C."/>
            <person name="Chuvochina M."/>
            <person name="Mussig A.J."/>
            <person name="Chaumeil P.-A."/>
            <person name="Waite D.W."/>
            <person name="Whitman W.B."/>
            <person name="Parks D.H."/>
            <person name="Hugenholtz P."/>
        </authorList>
    </citation>
    <scope>NUCLEOTIDE SEQUENCE [LARGE SCALE GENOMIC DNA]</scope>
</reference>
<evidence type="ECO:0000313" key="5">
    <source>
        <dbReference type="Proteomes" id="UP000564964"/>
    </source>
</evidence>
<evidence type="ECO:0000313" key="4">
    <source>
        <dbReference type="EMBL" id="HIH16690.1"/>
    </source>
</evidence>
<dbReference type="AlphaFoldDB" id="A0A7J4JID2"/>
<sequence>MPSMVDRPIKEAKFVLRQLATKRRLSLTERERAVKSKQIAQRLLALPEVSQAKTVSIYCSFGSEVDTHALIEQLVREGKTVCLPVVDFDLKSMSMYAFKSFAELKTSSFGFPEPVRETHVRVPDSRIDVLITPGLAFDEQGRRLGFGMAFYDKFISHLPKRVPLLALAFECQLFAEVPVTQKDMRVEKIVTEERVIMASS</sequence>
<dbReference type="InterPro" id="IPR002698">
    <property type="entry name" value="FTHF_cligase"/>
</dbReference>
<dbReference type="GO" id="GO:0030272">
    <property type="term" value="F:5-formyltetrahydrofolate cyclo-ligase activity"/>
    <property type="evidence" value="ECO:0007669"/>
    <property type="project" value="UniProtKB-EC"/>
</dbReference>
<dbReference type="Proteomes" id="UP000564964">
    <property type="component" value="Unassembled WGS sequence"/>
</dbReference>
<evidence type="ECO:0000256" key="1">
    <source>
        <dbReference type="ARBA" id="ARBA00010638"/>
    </source>
</evidence>
<dbReference type="Gene3D" id="3.40.50.10420">
    <property type="entry name" value="NagB/RpiA/CoA transferase-like"/>
    <property type="match status" value="1"/>
</dbReference>
<comment type="similarity">
    <text evidence="1">Belongs to the 5-formyltetrahydrofolate cyclo-ligase family.</text>
</comment>
<dbReference type="InterPro" id="IPR024185">
    <property type="entry name" value="FTHF_cligase-like_sf"/>
</dbReference>
<proteinExistence type="inferred from homology"/>
<dbReference type="GO" id="GO:0005524">
    <property type="term" value="F:ATP binding"/>
    <property type="evidence" value="ECO:0007669"/>
    <property type="project" value="UniProtKB-KW"/>
</dbReference>
<dbReference type="GO" id="GO:0009396">
    <property type="term" value="P:folic acid-containing compound biosynthetic process"/>
    <property type="evidence" value="ECO:0007669"/>
    <property type="project" value="TreeGrafter"/>
</dbReference>
<dbReference type="EMBL" id="DUGH01000115">
    <property type="protein sequence ID" value="HIH16690.1"/>
    <property type="molecule type" value="Genomic_DNA"/>
</dbReference>
<dbReference type="InterPro" id="IPR037171">
    <property type="entry name" value="NagB/RpiA_transferase-like"/>
</dbReference>
<name>A0A7J4JID2_9ARCH</name>
<dbReference type="PANTHER" id="PTHR23407:SF1">
    <property type="entry name" value="5-FORMYLTETRAHYDROFOLATE CYCLO-LIGASE"/>
    <property type="match status" value="1"/>
</dbReference>
<dbReference type="PANTHER" id="PTHR23407">
    <property type="entry name" value="ATPASE INHIBITOR/5-FORMYLTETRAHYDROFOLATE CYCLO-LIGASE"/>
    <property type="match status" value="1"/>
</dbReference>
<accession>A0A7J4JID2</accession>
<keyword evidence="2" id="KW-0547">Nucleotide-binding</keyword>